<feature type="signal peptide" evidence="1">
    <location>
        <begin position="1"/>
        <end position="20"/>
    </location>
</feature>
<reference evidence="2 3" key="1">
    <citation type="submission" date="2012-04" db="EMBL/GenBank/DDBJ databases">
        <title>Complete genome of Rhodanobacter sp. 2APBS1.</title>
        <authorList>
            <consortium name="US DOE Joint Genome Institute"/>
            <person name="Huntemann M."/>
            <person name="Wei C.-L."/>
            <person name="Han J."/>
            <person name="Detter J.C."/>
            <person name="Han C."/>
            <person name="Tapia R."/>
            <person name="Munk A.C.C."/>
            <person name="Chen A."/>
            <person name="Krypides N."/>
            <person name="Mavromatis K."/>
            <person name="Markowitz V."/>
            <person name="Szeto E."/>
            <person name="Ivanova N."/>
            <person name="Mikhailova N."/>
            <person name="Ovchinnikova G."/>
            <person name="Pagani I."/>
            <person name="Pati A."/>
            <person name="Goodwin L."/>
            <person name="Peters L."/>
            <person name="Pitluck S."/>
            <person name="Woyke T."/>
            <person name="Prakash O."/>
            <person name="Elkins J."/>
            <person name="Brown S."/>
            <person name="Palumbo A."/>
            <person name="Hemme C."/>
            <person name="Zhou J."/>
            <person name="Watson D."/>
            <person name="Jardine P."/>
            <person name="Kostka J."/>
            <person name="Green S."/>
        </authorList>
    </citation>
    <scope>NUCLEOTIDE SEQUENCE [LARGE SCALE GENOMIC DNA]</scope>
    <source>
        <strain evidence="2 3">2APBS1</strain>
    </source>
</reference>
<dbReference type="AlphaFoldDB" id="M4NIP3"/>
<dbReference type="Proteomes" id="UP000011859">
    <property type="component" value="Chromosome"/>
</dbReference>
<dbReference type="EMBL" id="CP003470">
    <property type="protein sequence ID" value="AGG90774.1"/>
    <property type="molecule type" value="Genomic_DNA"/>
</dbReference>
<keyword evidence="1" id="KW-0732">Signal</keyword>
<gene>
    <name evidence="2" type="ORF">R2APBS1_3714</name>
</gene>
<proteinExistence type="predicted"/>
<accession>M4NIP3</accession>
<evidence type="ECO:0000313" key="2">
    <source>
        <dbReference type="EMBL" id="AGG90774.1"/>
    </source>
</evidence>
<sequence length="378" mass="39446" precursor="true">MSTLLKRNLLIAFASTALLAATLSSAVAGNTDEFAPNPYAPSYGHPYRHGAVPTQEALARMRQYDNLHAAKPGSGTSTSSKTLSYGGGVDGIGVTSGTPKVYIVVYGSQWGTAGTDANGNMTLSNDPVNAVPYLQNLFKGLGTGGELWSGVMTQYCDGSGVSTGATFCASSASHIGYPSNGALVSVWYDNSVASPSNATGAQLAQEAIKAAQHFGNTTAAANRYAQYIILSPTGTHPDGFNTSTGNFCAWHDWQGDNYGITSPVGDVAFTNMPYVYDMGTSCGENFVNSGAQGLVDGFSIVNGHEYAETVTDQNPAGGWTNHVKGSRSKGQENGDECAWISSGQGKSQNVVMGNGSYAMQSTWSNDTNECDITHPIVL</sequence>
<dbReference type="RefSeq" id="WP_015449031.1">
    <property type="nucleotide sequence ID" value="NC_020541.1"/>
</dbReference>
<protein>
    <recommendedName>
        <fullName evidence="4">Serine protease</fullName>
    </recommendedName>
</protein>
<organism evidence="2 3">
    <name type="scientific">Rhodanobacter denitrificans</name>
    <dbReference type="NCBI Taxonomy" id="666685"/>
    <lineage>
        <taxon>Bacteria</taxon>
        <taxon>Pseudomonadati</taxon>
        <taxon>Pseudomonadota</taxon>
        <taxon>Gammaproteobacteria</taxon>
        <taxon>Lysobacterales</taxon>
        <taxon>Rhodanobacteraceae</taxon>
        <taxon>Rhodanobacter</taxon>
    </lineage>
</organism>
<dbReference type="KEGG" id="rhd:R2APBS1_3714"/>
<dbReference type="HOGENOM" id="CLU_731326_0_0_6"/>
<dbReference type="eggNOG" id="COG3291">
    <property type="taxonomic scope" value="Bacteria"/>
</dbReference>
<name>M4NIP3_9GAMM</name>
<evidence type="ECO:0000313" key="3">
    <source>
        <dbReference type="Proteomes" id="UP000011859"/>
    </source>
</evidence>
<evidence type="ECO:0008006" key="4">
    <source>
        <dbReference type="Google" id="ProtNLM"/>
    </source>
</evidence>
<evidence type="ECO:0000256" key="1">
    <source>
        <dbReference type="SAM" id="SignalP"/>
    </source>
</evidence>
<keyword evidence="3" id="KW-1185">Reference proteome</keyword>
<feature type="chain" id="PRO_5004056125" description="Serine protease" evidence="1">
    <location>
        <begin position="21"/>
        <end position="378"/>
    </location>
</feature>